<sequence>MVSVAKPEAKQVSLKASAESVRAKLEYSGEPGAVPLAYPGPEQVLSAARVWRNNGGVAKLVLPHLSVKGAPLALAEEAEDDNKMSPECIIRMTADGTKRSTQHITMFSRWMYKGNSTTDQKFPFGMNEEELKDTMINFTRRFYLPLYHNKGVEHEHMLQMEMALEAYASGCQWAARSFVKQPQRGLERYHSLDAGVPQQTAAASSTLGPC</sequence>
<keyword evidence="2" id="KW-1185">Reference proteome</keyword>
<name>A0A1Q9DRD2_SYMMI</name>
<gene>
    <name evidence="1" type="ORF">AK812_SmicGene19936</name>
</gene>
<dbReference type="OrthoDB" id="10348461at2759"/>
<evidence type="ECO:0000313" key="1">
    <source>
        <dbReference type="EMBL" id="OLP97694.1"/>
    </source>
</evidence>
<dbReference type="Proteomes" id="UP000186817">
    <property type="component" value="Unassembled WGS sequence"/>
</dbReference>
<reference evidence="1 2" key="1">
    <citation type="submission" date="2016-02" db="EMBL/GenBank/DDBJ databases">
        <title>Genome analysis of coral dinoflagellate symbionts highlights evolutionary adaptations to a symbiotic lifestyle.</title>
        <authorList>
            <person name="Aranda M."/>
            <person name="Li Y."/>
            <person name="Liew Y.J."/>
            <person name="Baumgarten S."/>
            <person name="Simakov O."/>
            <person name="Wilson M."/>
            <person name="Piel J."/>
            <person name="Ashoor H."/>
            <person name="Bougouffa S."/>
            <person name="Bajic V.B."/>
            <person name="Ryu T."/>
            <person name="Ravasi T."/>
            <person name="Bayer T."/>
            <person name="Micklem G."/>
            <person name="Kim H."/>
            <person name="Bhak J."/>
            <person name="Lajeunesse T.C."/>
            <person name="Voolstra C.R."/>
        </authorList>
    </citation>
    <scope>NUCLEOTIDE SEQUENCE [LARGE SCALE GENOMIC DNA]</scope>
    <source>
        <strain evidence="1 2">CCMP2467</strain>
    </source>
</reference>
<protein>
    <submittedName>
        <fullName evidence="1">Uncharacterized protein</fullName>
    </submittedName>
</protein>
<comment type="caution">
    <text evidence="1">The sequence shown here is derived from an EMBL/GenBank/DDBJ whole genome shotgun (WGS) entry which is preliminary data.</text>
</comment>
<proteinExistence type="predicted"/>
<accession>A0A1Q9DRD2</accession>
<dbReference type="EMBL" id="LSRX01000424">
    <property type="protein sequence ID" value="OLP97694.1"/>
    <property type="molecule type" value="Genomic_DNA"/>
</dbReference>
<organism evidence="1 2">
    <name type="scientific">Symbiodinium microadriaticum</name>
    <name type="common">Dinoflagellate</name>
    <name type="synonym">Zooxanthella microadriatica</name>
    <dbReference type="NCBI Taxonomy" id="2951"/>
    <lineage>
        <taxon>Eukaryota</taxon>
        <taxon>Sar</taxon>
        <taxon>Alveolata</taxon>
        <taxon>Dinophyceae</taxon>
        <taxon>Suessiales</taxon>
        <taxon>Symbiodiniaceae</taxon>
        <taxon>Symbiodinium</taxon>
    </lineage>
</organism>
<dbReference type="AlphaFoldDB" id="A0A1Q9DRD2"/>
<evidence type="ECO:0000313" key="2">
    <source>
        <dbReference type="Proteomes" id="UP000186817"/>
    </source>
</evidence>